<evidence type="ECO:0000256" key="2">
    <source>
        <dbReference type="ARBA" id="ARBA00022617"/>
    </source>
</evidence>
<dbReference type="InterPro" id="IPR036396">
    <property type="entry name" value="Cyt_P450_sf"/>
</dbReference>
<keyword evidence="2 7" id="KW-0349">Heme</keyword>
<dbReference type="GO" id="GO:0004497">
    <property type="term" value="F:monooxygenase activity"/>
    <property type="evidence" value="ECO:0007669"/>
    <property type="project" value="UniProtKB-KW"/>
</dbReference>
<evidence type="ECO:0000313" key="9">
    <source>
        <dbReference type="EMBL" id="MBB4893401.1"/>
    </source>
</evidence>
<evidence type="ECO:0000256" key="8">
    <source>
        <dbReference type="SAM" id="MobiDB-lite"/>
    </source>
</evidence>
<dbReference type="Proteomes" id="UP000556084">
    <property type="component" value="Unassembled WGS sequence"/>
</dbReference>
<accession>A0A7W7LPI0</accession>
<dbReference type="AlphaFoldDB" id="A0A7W7LPI0"/>
<keyword evidence="6 7" id="KW-0503">Monooxygenase</keyword>
<dbReference type="EMBL" id="JACHJH010000003">
    <property type="protein sequence ID" value="MBB4893401.1"/>
    <property type="molecule type" value="Genomic_DNA"/>
</dbReference>
<feature type="region of interest" description="Disordered" evidence="8">
    <location>
        <begin position="65"/>
        <end position="98"/>
    </location>
</feature>
<comment type="similarity">
    <text evidence="1 7">Belongs to the cytochrome P450 family.</text>
</comment>
<keyword evidence="5 7" id="KW-0408">Iron</keyword>
<keyword evidence="4 7" id="KW-0560">Oxidoreductase</keyword>
<evidence type="ECO:0000313" key="10">
    <source>
        <dbReference type="Proteomes" id="UP000556084"/>
    </source>
</evidence>
<protein>
    <submittedName>
        <fullName evidence="9">Cytochrome P450</fullName>
    </submittedName>
</protein>
<dbReference type="RefSeq" id="WP_184349256.1">
    <property type="nucleotide sequence ID" value="NZ_JACHJH010000003.1"/>
</dbReference>
<keyword evidence="3 7" id="KW-0479">Metal-binding</keyword>
<dbReference type="SUPFAM" id="SSF48264">
    <property type="entry name" value="Cytochrome P450"/>
    <property type="match status" value="1"/>
</dbReference>
<reference evidence="9 10" key="1">
    <citation type="submission" date="2020-08" db="EMBL/GenBank/DDBJ databases">
        <title>Genomic Encyclopedia of Type Strains, Phase III (KMG-III): the genomes of soil and plant-associated and newly described type strains.</title>
        <authorList>
            <person name="Whitman W."/>
        </authorList>
    </citation>
    <scope>NUCLEOTIDE SEQUENCE [LARGE SCALE GENOMIC DNA]</scope>
    <source>
        <strain evidence="9 10">CECT 3266</strain>
    </source>
</reference>
<dbReference type="InterPro" id="IPR002397">
    <property type="entry name" value="Cyt_P450_B"/>
</dbReference>
<dbReference type="PROSITE" id="PS00086">
    <property type="entry name" value="CYTOCHROME_P450"/>
    <property type="match status" value="1"/>
</dbReference>
<proteinExistence type="inferred from homology"/>
<keyword evidence="10" id="KW-1185">Reference proteome</keyword>
<dbReference type="PANTHER" id="PTHR46696">
    <property type="entry name" value="P450, PUTATIVE (EUROFUNG)-RELATED"/>
    <property type="match status" value="1"/>
</dbReference>
<dbReference type="InterPro" id="IPR017972">
    <property type="entry name" value="Cyt_P450_CS"/>
</dbReference>
<gene>
    <name evidence="9" type="ORF">FHS39_002432</name>
</gene>
<evidence type="ECO:0000256" key="4">
    <source>
        <dbReference type="ARBA" id="ARBA00023002"/>
    </source>
</evidence>
<dbReference type="CDD" id="cd11030">
    <property type="entry name" value="CYP105-like"/>
    <property type="match status" value="1"/>
</dbReference>
<dbReference type="GO" id="GO:0016705">
    <property type="term" value="F:oxidoreductase activity, acting on paired donors, with incorporation or reduction of molecular oxygen"/>
    <property type="evidence" value="ECO:0007669"/>
    <property type="project" value="InterPro"/>
</dbReference>
<evidence type="ECO:0000256" key="6">
    <source>
        <dbReference type="ARBA" id="ARBA00023033"/>
    </source>
</evidence>
<evidence type="ECO:0000256" key="1">
    <source>
        <dbReference type="ARBA" id="ARBA00010617"/>
    </source>
</evidence>
<dbReference type="Gene3D" id="1.10.630.10">
    <property type="entry name" value="Cytochrome P450"/>
    <property type="match status" value="1"/>
</dbReference>
<dbReference type="PANTHER" id="PTHR46696:SF1">
    <property type="entry name" value="CYTOCHROME P450 YJIB-RELATED"/>
    <property type="match status" value="1"/>
</dbReference>
<dbReference type="GO" id="GO:0005506">
    <property type="term" value="F:iron ion binding"/>
    <property type="evidence" value="ECO:0007669"/>
    <property type="project" value="InterPro"/>
</dbReference>
<dbReference type="InterPro" id="IPR001128">
    <property type="entry name" value="Cyt_P450"/>
</dbReference>
<evidence type="ECO:0000256" key="7">
    <source>
        <dbReference type="RuleBase" id="RU000461"/>
    </source>
</evidence>
<name>A0A7W7LPI0_9ACTN</name>
<evidence type="ECO:0000256" key="5">
    <source>
        <dbReference type="ARBA" id="ARBA00023004"/>
    </source>
</evidence>
<dbReference type="GO" id="GO:0020037">
    <property type="term" value="F:heme binding"/>
    <property type="evidence" value="ECO:0007669"/>
    <property type="project" value="InterPro"/>
</dbReference>
<comment type="caution">
    <text evidence="9">The sequence shown here is derived from an EMBL/GenBank/DDBJ whole genome shotgun (WGS) entry which is preliminary data.</text>
</comment>
<dbReference type="FunFam" id="1.10.630.10:FF:000018">
    <property type="entry name" value="Cytochrome P450 monooxygenase"/>
    <property type="match status" value="1"/>
</dbReference>
<organism evidence="9 10">
    <name type="scientific">Streptomyces olivoverticillatus</name>
    <dbReference type="NCBI Taxonomy" id="66427"/>
    <lineage>
        <taxon>Bacteria</taxon>
        <taxon>Bacillati</taxon>
        <taxon>Actinomycetota</taxon>
        <taxon>Actinomycetes</taxon>
        <taxon>Kitasatosporales</taxon>
        <taxon>Streptomycetaceae</taxon>
        <taxon>Streptomyces</taxon>
    </lineage>
</organism>
<dbReference type="Pfam" id="PF00067">
    <property type="entry name" value="p450"/>
    <property type="match status" value="1"/>
</dbReference>
<sequence>MTQAVPATFSTVREDFFNPPAVIREFREKAPLTRMAFPGGHPGWLVTGHAAARAVLADPRFTARAERGHPPVPRAATLEEFPAPRHGSPGRTENTGRRRHRELLTAQFTPRRMRRFTEWAAKAAGKQAAAMHRAGPSADLVGDFALPYTSLALCELLGVPEADRETFQRDVHTWALPGTTRDITRAFASLGAHLHHLVLRKRAEPADDLLGGLIAAEPALSDEDLTSTAFLLLIAGHATTAHQLALGIFALLQHPRQLAAVRADRSLTDGAVEEMLRHLSVVHHGPTRAALEDAEIDGTLVRAGEIVMVSLPAANRDPDHFESPDRFDVTRDGTGHLAFGHGAHHCPGDQAARIQLRAGLTALLDRFPGLRLAVPPQEIPLHTDTQVYGAHRLPVTW</sequence>
<evidence type="ECO:0000256" key="3">
    <source>
        <dbReference type="ARBA" id="ARBA00022723"/>
    </source>
</evidence>
<dbReference type="PRINTS" id="PR00359">
    <property type="entry name" value="BP450"/>
</dbReference>